<dbReference type="SUPFAM" id="SSF55811">
    <property type="entry name" value="Nudix"/>
    <property type="match status" value="1"/>
</dbReference>
<dbReference type="GO" id="GO:0006753">
    <property type="term" value="P:nucleoside phosphate metabolic process"/>
    <property type="evidence" value="ECO:0007669"/>
    <property type="project" value="TreeGrafter"/>
</dbReference>
<dbReference type="Gene3D" id="3.90.79.10">
    <property type="entry name" value="Nucleoside Triphosphate Pyrophosphohydrolase"/>
    <property type="match status" value="1"/>
</dbReference>
<dbReference type="PANTHER" id="PTHR11839">
    <property type="entry name" value="UDP/ADP-SUGAR PYROPHOSPHATASE"/>
    <property type="match status" value="1"/>
</dbReference>
<dbReference type="Pfam" id="PF00293">
    <property type="entry name" value="NUDIX"/>
    <property type="match status" value="1"/>
</dbReference>
<keyword evidence="4" id="KW-1185">Reference proteome</keyword>
<dbReference type="GO" id="GO:0016787">
    <property type="term" value="F:hydrolase activity"/>
    <property type="evidence" value="ECO:0007669"/>
    <property type="project" value="UniProtKB-KW"/>
</dbReference>
<dbReference type="PANTHER" id="PTHR11839:SF31">
    <property type="entry name" value="ADP-RIBOSE PYROPHOSPHATASE"/>
    <property type="match status" value="1"/>
</dbReference>
<name>A0A2S0KGR2_9ACTN</name>
<reference evidence="3 4" key="1">
    <citation type="submission" date="2018-03" db="EMBL/GenBank/DDBJ databases">
        <title>Characteristics and genome of n-alkane degrading marine bacteria Gordonia iterans isolated from crude oil contaminated in Tae-an, South Korea.</title>
        <authorList>
            <person name="Lee S.-S."/>
            <person name="Kim H."/>
        </authorList>
    </citation>
    <scope>NUCLEOTIDE SEQUENCE [LARGE SCALE GENOMIC DNA]</scope>
    <source>
        <strain evidence="3 4">Co17</strain>
    </source>
</reference>
<dbReference type="InterPro" id="IPR015797">
    <property type="entry name" value="NUDIX_hydrolase-like_dom_sf"/>
</dbReference>
<feature type="domain" description="Nudix hydrolase" evidence="2">
    <location>
        <begin position="44"/>
        <end position="176"/>
    </location>
</feature>
<evidence type="ECO:0000313" key="3">
    <source>
        <dbReference type="EMBL" id="AVM00878.1"/>
    </source>
</evidence>
<dbReference type="GO" id="GO:0005829">
    <property type="term" value="C:cytosol"/>
    <property type="evidence" value="ECO:0007669"/>
    <property type="project" value="TreeGrafter"/>
</dbReference>
<dbReference type="RefSeq" id="WP_105942591.1">
    <property type="nucleotide sequence ID" value="NZ_CP027433.1"/>
</dbReference>
<dbReference type="InterPro" id="IPR000086">
    <property type="entry name" value="NUDIX_hydrolase_dom"/>
</dbReference>
<proteinExistence type="predicted"/>
<accession>A0A2S0KGR2</accession>
<evidence type="ECO:0000259" key="2">
    <source>
        <dbReference type="PROSITE" id="PS51462"/>
    </source>
</evidence>
<dbReference type="Proteomes" id="UP000239814">
    <property type="component" value="Chromosome"/>
</dbReference>
<dbReference type="PROSITE" id="PS51462">
    <property type="entry name" value="NUDIX"/>
    <property type="match status" value="1"/>
</dbReference>
<sequence length="206" mass="21917">MAVPGAHEFSVRGSETLYSGAILELRRDEVVMPGGETAHREVVAKHGAVAVVARDAAGRLAMVVQYRHPIGRRLLELPAGLLDGGPEESPVEAAQRELAEEAGLAARSWRTLVDLDSSPGFTDEAIRVFLAEDLFEVDGGEREHEEADLALRWLTLDEAVTAALGGELVNAIAVAGVLAVAAADVRGGQLRAPDAPWADRPRRFGT</sequence>
<gene>
    <name evidence="3" type="ORF">C6V83_12020</name>
</gene>
<dbReference type="AlphaFoldDB" id="A0A2S0KGR2"/>
<dbReference type="OrthoDB" id="9806150at2"/>
<dbReference type="GO" id="GO:0019693">
    <property type="term" value="P:ribose phosphate metabolic process"/>
    <property type="evidence" value="ECO:0007669"/>
    <property type="project" value="TreeGrafter"/>
</dbReference>
<protein>
    <submittedName>
        <fullName evidence="3">ADP-ribose pyrophosphatase</fullName>
    </submittedName>
</protein>
<evidence type="ECO:0000313" key="4">
    <source>
        <dbReference type="Proteomes" id="UP000239814"/>
    </source>
</evidence>
<dbReference type="KEGG" id="git:C6V83_12020"/>
<dbReference type="EMBL" id="CP027433">
    <property type="protein sequence ID" value="AVM00878.1"/>
    <property type="molecule type" value="Genomic_DNA"/>
</dbReference>
<organism evidence="3 4">
    <name type="scientific">Gordonia iterans</name>
    <dbReference type="NCBI Taxonomy" id="1004901"/>
    <lineage>
        <taxon>Bacteria</taxon>
        <taxon>Bacillati</taxon>
        <taxon>Actinomycetota</taxon>
        <taxon>Actinomycetes</taxon>
        <taxon>Mycobacteriales</taxon>
        <taxon>Gordoniaceae</taxon>
        <taxon>Gordonia</taxon>
    </lineage>
</organism>
<evidence type="ECO:0000256" key="1">
    <source>
        <dbReference type="ARBA" id="ARBA00022801"/>
    </source>
</evidence>
<keyword evidence="1" id="KW-0378">Hydrolase</keyword>